<dbReference type="PATRIC" id="fig|45658.8.peg.3390"/>
<evidence type="ECO:0000313" key="2">
    <source>
        <dbReference type="EMBL" id="ODS04300.1"/>
    </source>
</evidence>
<sequence>MSTQRSLQELIDRAKSNLIAKTGQSTPAIDAIACAIAGVSYGQYGYQDLLFRELHPETCSEPWLYLHANRHSTPRLLPTFATGCVEFEELGDVVVIPKGRLLTDNAGNEYETIKEQYSNVPVDVVALTSGRSSNLPTGSLLKLAEGLNGINPNNVRSLGVEGGADIEAVEHWRARVIVAFEKNELVGKAEDYHEWAISAHADVDFAWALDNTPERGMVEVYIGSRQSNPALTNEVINLVQETFEHNRLAGCHPRALLPEHVPLTVEIQGIDEQSVRDDVRIALETLIKTKMGKVHKVDSNTRVPESITPTEIVLTISAVTNNFIVRHPIEEVSIAKNQIHVLGAITWTPPT</sequence>
<proteinExistence type="predicted"/>
<dbReference type="OrthoDB" id="7565172at2"/>
<dbReference type="PANTHER" id="PTHR37829">
    <property type="entry name" value="PHAGE-LIKE ELEMENT PBSX PROTEIN XKDT"/>
    <property type="match status" value="1"/>
</dbReference>
<evidence type="ECO:0000313" key="3">
    <source>
        <dbReference type="Proteomes" id="UP000095131"/>
    </source>
</evidence>
<dbReference type="InterPro" id="IPR052399">
    <property type="entry name" value="Phage_Baseplate_Assmbl_Protein"/>
</dbReference>
<dbReference type="Proteomes" id="UP000095131">
    <property type="component" value="Unassembled WGS sequence"/>
</dbReference>
<feature type="domain" description="Baseplate protein J-like barrel" evidence="1">
    <location>
        <begin position="94"/>
        <end position="154"/>
    </location>
</feature>
<protein>
    <recommendedName>
        <fullName evidence="1">Baseplate protein J-like barrel domain-containing protein</fullName>
    </recommendedName>
</protein>
<comment type="caution">
    <text evidence="2">The sequence shown here is derived from an EMBL/GenBank/DDBJ whole genome shotgun (WGS) entry which is preliminary data.</text>
</comment>
<reference evidence="2 3" key="1">
    <citation type="submission" date="2016-08" db="EMBL/GenBank/DDBJ databases">
        <title>Genome sequencing of Vibrio scophthalmi strain FP3289, an isolated from Paralichthys olivaceus.</title>
        <authorList>
            <person name="Han H.-J."/>
        </authorList>
    </citation>
    <scope>NUCLEOTIDE SEQUENCE [LARGE SCALE GENOMIC DNA]</scope>
    <source>
        <strain evidence="2 3">FP3289</strain>
    </source>
</reference>
<accession>A0A1E3WEY1</accession>
<gene>
    <name evidence="2" type="ORF">VSF3289_03431</name>
</gene>
<dbReference type="EMBL" id="MDCJ01000007">
    <property type="protein sequence ID" value="ODS04300.1"/>
    <property type="molecule type" value="Genomic_DNA"/>
</dbReference>
<name>A0A1E3WEY1_9VIBR</name>
<organism evidence="2 3">
    <name type="scientific">Vibrio scophthalmi</name>
    <dbReference type="NCBI Taxonomy" id="45658"/>
    <lineage>
        <taxon>Bacteria</taxon>
        <taxon>Pseudomonadati</taxon>
        <taxon>Pseudomonadota</taxon>
        <taxon>Gammaproteobacteria</taxon>
        <taxon>Vibrionales</taxon>
        <taxon>Vibrionaceae</taxon>
        <taxon>Vibrio</taxon>
    </lineage>
</organism>
<dbReference type="AlphaFoldDB" id="A0A1E3WEY1"/>
<dbReference type="Pfam" id="PF04865">
    <property type="entry name" value="Baseplate_J"/>
    <property type="match status" value="1"/>
</dbReference>
<dbReference type="PANTHER" id="PTHR37829:SF3">
    <property type="entry name" value="PROTEIN JAYE-RELATED"/>
    <property type="match status" value="1"/>
</dbReference>
<evidence type="ECO:0000259" key="1">
    <source>
        <dbReference type="Pfam" id="PF04865"/>
    </source>
</evidence>
<dbReference type="RefSeq" id="WP_069447570.1">
    <property type="nucleotide sequence ID" value="NZ_JAPQMS010000026.1"/>
</dbReference>
<dbReference type="InterPro" id="IPR006949">
    <property type="entry name" value="Barrel_Baseplate_J-like"/>
</dbReference>